<dbReference type="SUPFAM" id="SSF50692">
    <property type="entry name" value="ADC-like"/>
    <property type="match status" value="1"/>
</dbReference>
<dbReference type="InterPro" id="IPR006656">
    <property type="entry name" value="Mopterin_OxRdtase"/>
</dbReference>
<dbReference type="GO" id="GO:0016020">
    <property type="term" value="C:membrane"/>
    <property type="evidence" value="ECO:0007669"/>
    <property type="project" value="TreeGrafter"/>
</dbReference>
<keyword evidence="6" id="KW-0479">Metal-binding</keyword>
<reference evidence="12" key="2">
    <citation type="submission" date="2022-08" db="EMBL/GenBank/DDBJ databases">
        <authorList>
            <person name="Dong C."/>
        </authorList>
    </citation>
    <scope>NUCLEOTIDE SEQUENCE</scope>
    <source>
        <strain evidence="12">59MF3M-4</strain>
    </source>
</reference>
<evidence type="ECO:0000313" key="12">
    <source>
        <dbReference type="EMBL" id="MCT7360896.1"/>
    </source>
</evidence>
<evidence type="ECO:0000313" key="13">
    <source>
        <dbReference type="Proteomes" id="UP001147830"/>
    </source>
</evidence>
<gene>
    <name evidence="12" type="ORF">NYR02_17880</name>
</gene>
<dbReference type="CDD" id="cd02754">
    <property type="entry name" value="MopB_Nitrate-R-NapA-like"/>
    <property type="match status" value="1"/>
</dbReference>
<dbReference type="InterPro" id="IPR006657">
    <property type="entry name" value="MoPterin_dinucl-bd_dom"/>
</dbReference>
<dbReference type="Pfam" id="PF01568">
    <property type="entry name" value="Molydop_binding"/>
    <property type="match status" value="1"/>
</dbReference>
<dbReference type="GO" id="GO:0051539">
    <property type="term" value="F:4 iron, 4 sulfur cluster binding"/>
    <property type="evidence" value="ECO:0007669"/>
    <property type="project" value="UniProtKB-KW"/>
</dbReference>
<keyword evidence="4" id="KW-0004">4Fe-4S</keyword>
<evidence type="ECO:0000256" key="9">
    <source>
        <dbReference type="ARBA" id="ARBA00023014"/>
    </source>
</evidence>
<dbReference type="InterPro" id="IPR027467">
    <property type="entry name" value="MopterinOxRdtase_cofactor_BS"/>
</dbReference>
<dbReference type="Gene3D" id="3.40.50.740">
    <property type="match status" value="1"/>
</dbReference>
<evidence type="ECO:0000256" key="7">
    <source>
        <dbReference type="ARBA" id="ARBA00023002"/>
    </source>
</evidence>
<keyword evidence="13" id="KW-1185">Reference proteome</keyword>
<accession>A0A9X2WIQ7</accession>
<dbReference type="PROSITE" id="PS00551">
    <property type="entry name" value="MOLYBDOPTERIN_PROK_1"/>
    <property type="match status" value="1"/>
</dbReference>
<evidence type="ECO:0000256" key="10">
    <source>
        <dbReference type="ARBA" id="ARBA00023063"/>
    </source>
</evidence>
<keyword evidence="7" id="KW-0560">Oxidoreductase</keyword>
<dbReference type="GO" id="GO:0016491">
    <property type="term" value="F:oxidoreductase activity"/>
    <property type="evidence" value="ECO:0007669"/>
    <property type="project" value="UniProtKB-KW"/>
</dbReference>
<evidence type="ECO:0000256" key="8">
    <source>
        <dbReference type="ARBA" id="ARBA00023004"/>
    </source>
</evidence>
<dbReference type="InterPro" id="IPR007419">
    <property type="entry name" value="BFD-like_2Fe2S-bd_dom"/>
</dbReference>
<dbReference type="GO" id="GO:0042128">
    <property type="term" value="P:nitrate assimilation"/>
    <property type="evidence" value="ECO:0007669"/>
    <property type="project" value="UniProtKB-KW"/>
</dbReference>
<dbReference type="CDD" id="cd02791">
    <property type="entry name" value="MopB_CT_Nitrate-R-NapA-like"/>
    <property type="match status" value="1"/>
</dbReference>
<keyword evidence="9" id="KW-0411">Iron-sulfur</keyword>
<dbReference type="AlphaFoldDB" id="A0A9X2WIQ7"/>
<evidence type="ECO:0000256" key="6">
    <source>
        <dbReference type="ARBA" id="ARBA00022723"/>
    </source>
</evidence>
<comment type="similarity">
    <text evidence="3">Belongs to the prokaryotic molybdopterin-containing oxidoreductase family. NasA/NapA/NarB subfamily.</text>
</comment>
<evidence type="ECO:0000256" key="4">
    <source>
        <dbReference type="ARBA" id="ARBA00022485"/>
    </source>
</evidence>
<evidence type="ECO:0000256" key="5">
    <source>
        <dbReference type="ARBA" id="ARBA00022505"/>
    </source>
</evidence>
<dbReference type="Pfam" id="PF04324">
    <property type="entry name" value="Fer2_BFD"/>
    <property type="match status" value="1"/>
</dbReference>
<dbReference type="PANTHER" id="PTHR43105">
    <property type="entry name" value="RESPIRATORY NITRATE REDUCTASE"/>
    <property type="match status" value="1"/>
</dbReference>
<dbReference type="GO" id="GO:0046872">
    <property type="term" value="F:metal ion binding"/>
    <property type="evidence" value="ECO:0007669"/>
    <property type="project" value="UniProtKB-KW"/>
</dbReference>
<dbReference type="SUPFAM" id="SSF53706">
    <property type="entry name" value="Formate dehydrogenase/DMSO reductase, domains 1-3"/>
    <property type="match status" value="1"/>
</dbReference>
<dbReference type="GO" id="GO:0045333">
    <property type="term" value="P:cellular respiration"/>
    <property type="evidence" value="ECO:0007669"/>
    <property type="project" value="UniProtKB-ARBA"/>
</dbReference>
<keyword evidence="10" id="KW-0534">Nitrate assimilation</keyword>
<dbReference type="InterPro" id="IPR050123">
    <property type="entry name" value="Prok_molybdopt-oxidoreductase"/>
</dbReference>
<dbReference type="EMBL" id="JAOANI010000029">
    <property type="protein sequence ID" value="MCT7360896.1"/>
    <property type="molecule type" value="Genomic_DNA"/>
</dbReference>
<reference evidence="12" key="1">
    <citation type="journal article" date="2022" name="Front. Microbiol.">
        <title>Genome-based taxonomic rearrangement of Oceanobacter-related bacteria including the description of Thalassolituus hydrocarbonoclasticus sp. nov. and Thalassolituus pacificus sp. nov. and emended description of the genus Thalassolituus.</title>
        <authorList>
            <person name="Dong C."/>
            <person name="Wei L."/>
            <person name="Wang J."/>
            <person name="Lai Q."/>
            <person name="Huang Z."/>
            <person name="Shao Z."/>
        </authorList>
    </citation>
    <scope>NUCLEOTIDE SEQUENCE</scope>
    <source>
        <strain evidence="12">59MF3M-4</strain>
    </source>
</reference>
<evidence type="ECO:0000256" key="3">
    <source>
        <dbReference type="ARBA" id="ARBA00008747"/>
    </source>
</evidence>
<dbReference type="RefSeq" id="WP_260977730.1">
    <property type="nucleotide sequence ID" value="NZ_JAOANI010000029.1"/>
</dbReference>
<name>A0A9X2WIQ7_9GAMM</name>
<dbReference type="PROSITE" id="PS51669">
    <property type="entry name" value="4FE4S_MOW_BIS_MGD"/>
    <property type="match status" value="1"/>
</dbReference>
<sequence length="918" mass="100111">MSAIEQTTTPLTAIQQTQTTCPYCGVGCGVDISQQNGQLLPVAGDSRHPSNFGRLCVKGSALHETISHNGRLLYPLMNGQRSSWTQAINLIADKIQQVIHTHGPDAVAFYGSGQLLTEDYYVANKLMKGFIGSANMDTNSRLCMASSVASYKRAFGSDTVPGCYEDLEQADLLVLTGSNAAWAHPVLYQRMVAAKKANPDMKVVVIDPRRTATCDLADLHLAIRPGSDAFLFTALLAYLGETNNLDHNFIALHTEGFGSALETARQQCRSLKDVAGQLDIEASDLAQFFHWFADTPRTVTFYSQGINQSATGTDKGNAIINVHLATGRIGKPGATPFSITGQPNAMGGREVGGLANQLAAHMDFSAAERDRVRRFWQAPNLAERPGLKAVDLFQAVKRGEIKFLWIMSTNPLVSMPDADDVKEALKHCELVVVSDCMADTDTAAAAHVLLPAASWGEKNGTVTNSERRISRQRGFLPPPGEAMPDWWIITQVAHALGHADAFNYSHPADIFDEHARLSAFENNGSRDFDLSGLSAMSRAQYDAMAPVQWPVNAQYPQGRQRFFDDRRFYTDNGKARFIAVAPELPVPRTGGDLIMNTGRVRDHWHTMTRTGKAPRLAQHISEPYADIHPQDAALRGIEDGSLVRIFNPRGSLLLRAHISDNQRTGEIFVPMHWTSRYASAARMGTLTDSSVDAISGQPELKFSAVNAEPFRPGWQGFVLSRHDIGTPDCAYWACGVFGDDIHNPGMVYEVAGQGDAGQFVDALRQRLPDQALKGQWLTLSDPAQQHYRHVLIVNNQLEAVIFVHKDLQFSNRQWLTECFAQSELSSQQRRALLAGQPADAPDHGAIVCSCFQIGEKQIIQAINNGCDSSDALGKALRCGTNCGSCIPELKTLLASHSAGSDTQPAALFSDAACTAVEL</sequence>
<dbReference type="Pfam" id="PF00384">
    <property type="entry name" value="Molybdopterin"/>
    <property type="match status" value="1"/>
</dbReference>
<dbReference type="GO" id="GO:0043546">
    <property type="term" value="F:molybdopterin cofactor binding"/>
    <property type="evidence" value="ECO:0007669"/>
    <property type="project" value="InterPro"/>
</dbReference>
<dbReference type="Proteomes" id="UP001147830">
    <property type="component" value="Unassembled WGS sequence"/>
</dbReference>
<evidence type="ECO:0000259" key="11">
    <source>
        <dbReference type="PROSITE" id="PS51669"/>
    </source>
</evidence>
<proteinExistence type="inferred from homology"/>
<dbReference type="Gene3D" id="3.40.228.10">
    <property type="entry name" value="Dimethylsulfoxide Reductase, domain 2"/>
    <property type="match status" value="1"/>
</dbReference>
<evidence type="ECO:0000256" key="1">
    <source>
        <dbReference type="ARBA" id="ARBA00001942"/>
    </source>
</evidence>
<evidence type="ECO:0000256" key="2">
    <source>
        <dbReference type="ARBA" id="ARBA00001966"/>
    </source>
</evidence>
<dbReference type="Pfam" id="PF04879">
    <property type="entry name" value="Molybdop_Fe4S4"/>
    <property type="match status" value="1"/>
</dbReference>
<dbReference type="InterPro" id="IPR041854">
    <property type="entry name" value="BFD-like_2Fe2S-bd_dom_sf"/>
</dbReference>
<dbReference type="GO" id="GO:1990204">
    <property type="term" value="C:oxidoreductase complex"/>
    <property type="evidence" value="ECO:0007669"/>
    <property type="project" value="UniProtKB-ARBA"/>
</dbReference>
<feature type="domain" description="4Fe-4S Mo/W bis-MGD-type" evidence="11">
    <location>
        <begin position="14"/>
        <end position="70"/>
    </location>
</feature>
<dbReference type="InterPro" id="IPR041957">
    <property type="entry name" value="CT_Nitrate-R-NapA-like"/>
</dbReference>
<comment type="cofactor">
    <cofactor evidence="1">
        <name>Mo-bis(molybdopterin guanine dinucleotide)</name>
        <dbReference type="ChEBI" id="CHEBI:60539"/>
    </cofactor>
</comment>
<dbReference type="Gene3D" id="2.40.40.20">
    <property type="match status" value="1"/>
</dbReference>
<organism evidence="12 13">
    <name type="scientific">Thalassolituus pacificus</name>
    <dbReference type="NCBI Taxonomy" id="2975440"/>
    <lineage>
        <taxon>Bacteria</taxon>
        <taxon>Pseudomonadati</taxon>
        <taxon>Pseudomonadota</taxon>
        <taxon>Gammaproteobacteria</taxon>
        <taxon>Oceanospirillales</taxon>
        <taxon>Oceanospirillaceae</taxon>
        <taxon>Thalassolituus</taxon>
    </lineage>
</organism>
<comment type="caution">
    <text evidence="12">The sequence shown here is derived from an EMBL/GenBank/DDBJ whole genome shotgun (WGS) entry which is preliminary data.</text>
</comment>
<keyword evidence="5" id="KW-0500">Molybdenum</keyword>
<dbReference type="SMART" id="SM00926">
    <property type="entry name" value="Molybdop_Fe4S4"/>
    <property type="match status" value="1"/>
</dbReference>
<dbReference type="Gene3D" id="1.10.10.1100">
    <property type="entry name" value="BFD-like [2Fe-2S]-binding domain"/>
    <property type="match status" value="1"/>
</dbReference>
<dbReference type="PANTHER" id="PTHR43105:SF9">
    <property type="entry name" value="NADPH-FE(3+) OXIDOREDUCTASE SUBUNIT ALPHA"/>
    <property type="match status" value="1"/>
</dbReference>
<keyword evidence="8" id="KW-0408">Iron</keyword>
<dbReference type="InterPro" id="IPR006963">
    <property type="entry name" value="Mopterin_OxRdtase_4Fe-4S_dom"/>
</dbReference>
<dbReference type="Gene3D" id="2.20.25.90">
    <property type="entry name" value="ADC-like domains"/>
    <property type="match status" value="1"/>
</dbReference>
<protein>
    <submittedName>
        <fullName evidence="12">Molybdopterin-dependent oxidoreductase</fullName>
    </submittedName>
</protein>
<dbReference type="InterPro" id="IPR009010">
    <property type="entry name" value="Asp_de-COase-like_dom_sf"/>
</dbReference>
<comment type="cofactor">
    <cofactor evidence="2">
        <name>[4Fe-4S] cluster</name>
        <dbReference type="ChEBI" id="CHEBI:49883"/>
    </cofactor>
</comment>